<evidence type="ECO:0000313" key="10">
    <source>
        <dbReference type="Proteomes" id="UP000183809"/>
    </source>
</evidence>
<feature type="transmembrane region" description="Helical" evidence="7">
    <location>
        <begin position="88"/>
        <end position="114"/>
    </location>
</feature>
<dbReference type="PANTHER" id="PTHR42718">
    <property type="entry name" value="MAJOR FACILITATOR SUPERFAMILY MULTIDRUG TRANSPORTER MFSC"/>
    <property type="match status" value="1"/>
</dbReference>
<feature type="compositionally biased region" description="Basic and acidic residues" evidence="6">
    <location>
        <begin position="531"/>
        <end position="547"/>
    </location>
</feature>
<keyword evidence="10" id="KW-1185">Reference proteome</keyword>
<dbReference type="GeneID" id="31014777"/>
<comment type="caution">
    <text evidence="9">The sequence shown here is derived from an EMBL/GenBank/DDBJ whole genome shotgun (WGS) entry which is preliminary data.</text>
</comment>
<feature type="compositionally biased region" description="Gly residues" evidence="6">
    <location>
        <begin position="548"/>
        <end position="564"/>
    </location>
</feature>
<feature type="transmembrane region" description="Helical" evidence="7">
    <location>
        <begin position="451"/>
        <end position="472"/>
    </location>
</feature>
<feature type="transmembrane region" description="Helical" evidence="7">
    <location>
        <begin position="272"/>
        <end position="294"/>
    </location>
</feature>
<dbReference type="OrthoDB" id="2130629at2759"/>
<dbReference type="EMBL" id="MNUE01000033">
    <property type="protein sequence ID" value="OJD33173.1"/>
    <property type="molecule type" value="Genomic_DNA"/>
</dbReference>
<keyword evidence="4 7" id="KW-1133">Transmembrane helix</keyword>
<dbReference type="Proteomes" id="UP000183809">
    <property type="component" value="Unassembled WGS sequence"/>
</dbReference>
<feature type="transmembrane region" description="Helical" evidence="7">
    <location>
        <begin position="150"/>
        <end position="171"/>
    </location>
</feature>
<dbReference type="GO" id="GO:0016020">
    <property type="term" value="C:membrane"/>
    <property type="evidence" value="ECO:0007669"/>
    <property type="project" value="UniProtKB-SubCell"/>
</dbReference>
<feature type="region of interest" description="Disordered" evidence="6">
    <location>
        <begin position="531"/>
        <end position="572"/>
    </location>
</feature>
<dbReference type="SUPFAM" id="SSF103473">
    <property type="entry name" value="MFS general substrate transporter"/>
    <property type="match status" value="1"/>
</dbReference>
<dbReference type="CDD" id="cd17321">
    <property type="entry name" value="MFS_MMR_MDR_like"/>
    <property type="match status" value="1"/>
</dbReference>
<comment type="subcellular location">
    <subcellularLocation>
        <location evidence="1">Membrane</location>
        <topology evidence="1">Multi-pass membrane protein</topology>
    </subcellularLocation>
</comment>
<gene>
    <name evidence="9" type="ORF">BKCO1_3300020</name>
</gene>
<evidence type="ECO:0000256" key="2">
    <source>
        <dbReference type="ARBA" id="ARBA00022448"/>
    </source>
</evidence>
<dbReference type="InterPro" id="IPR020846">
    <property type="entry name" value="MFS_dom"/>
</dbReference>
<keyword evidence="5 7" id="KW-0472">Membrane</keyword>
<feature type="transmembrane region" description="Helical" evidence="7">
    <location>
        <begin position="386"/>
        <end position="406"/>
    </location>
</feature>
<feature type="transmembrane region" description="Helical" evidence="7">
    <location>
        <begin position="177"/>
        <end position="197"/>
    </location>
</feature>
<dbReference type="RefSeq" id="XP_020129433.1">
    <property type="nucleotide sequence ID" value="XM_020274516.1"/>
</dbReference>
<feature type="transmembrane region" description="Helical" evidence="7">
    <location>
        <begin position="21"/>
        <end position="46"/>
    </location>
</feature>
<feature type="transmembrane region" description="Helical" evidence="7">
    <location>
        <begin position="500"/>
        <end position="522"/>
    </location>
</feature>
<feature type="transmembrane region" description="Helical" evidence="7">
    <location>
        <begin position="319"/>
        <end position="341"/>
    </location>
</feature>
<dbReference type="InterPro" id="IPR011701">
    <property type="entry name" value="MFS"/>
</dbReference>
<dbReference type="Pfam" id="PF07690">
    <property type="entry name" value="MFS_1"/>
    <property type="match status" value="1"/>
</dbReference>
<dbReference type="PANTHER" id="PTHR42718:SF9">
    <property type="entry name" value="MAJOR FACILITATOR SUPERFAMILY MULTIDRUG TRANSPORTER MFSC"/>
    <property type="match status" value="1"/>
</dbReference>
<feature type="transmembrane region" description="Helical" evidence="7">
    <location>
        <begin position="353"/>
        <end position="374"/>
    </location>
</feature>
<protein>
    <submittedName>
        <fullName evidence="9">Mfs transporter</fullName>
    </submittedName>
</protein>
<dbReference type="GO" id="GO:0022857">
    <property type="term" value="F:transmembrane transporter activity"/>
    <property type="evidence" value="ECO:0007669"/>
    <property type="project" value="InterPro"/>
</dbReference>
<feature type="domain" description="Major facilitator superfamily (MFS) profile" evidence="8">
    <location>
        <begin position="22"/>
        <end position="524"/>
    </location>
</feature>
<proteinExistence type="predicted"/>
<feature type="transmembrane region" description="Helical" evidence="7">
    <location>
        <begin position="58"/>
        <end position="76"/>
    </location>
</feature>
<feature type="region of interest" description="Disordered" evidence="6">
    <location>
        <begin position="205"/>
        <end position="228"/>
    </location>
</feature>
<dbReference type="Gene3D" id="1.20.1720.10">
    <property type="entry name" value="Multidrug resistance protein D"/>
    <property type="match status" value="1"/>
</dbReference>
<accession>A0A1J9S0H2</accession>
<evidence type="ECO:0000256" key="4">
    <source>
        <dbReference type="ARBA" id="ARBA00022989"/>
    </source>
</evidence>
<keyword evidence="3 7" id="KW-0812">Transmembrane</keyword>
<evidence type="ECO:0000313" key="9">
    <source>
        <dbReference type="EMBL" id="OJD33173.1"/>
    </source>
</evidence>
<evidence type="ECO:0000256" key="3">
    <source>
        <dbReference type="ARBA" id="ARBA00022692"/>
    </source>
</evidence>
<name>A0A1J9S0H2_9PEZI</name>
<dbReference type="PROSITE" id="PS50850">
    <property type="entry name" value="MFS"/>
    <property type="match status" value="1"/>
</dbReference>
<dbReference type="AlphaFoldDB" id="A0A1J9S0H2"/>
<evidence type="ECO:0000256" key="5">
    <source>
        <dbReference type="ARBA" id="ARBA00023136"/>
    </source>
</evidence>
<feature type="transmembrane region" description="Helical" evidence="7">
    <location>
        <begin position="418"/>
        <end position="439"/>
    </location>
</feature>
<evidence type="ECO:0000256" key="7">
    <source>
        <dbReference type="SAM" id="Phobius"/>
    </source>
</evidence>
<evidence type="ECO:0000256" key="1">
    <source>
        <dbReference type="ARBA" id="ARBA00004141"/>
    </source>
</evidence>
<keyword evidence="2" id="KW-0813">Transport</keyword>
<evidence type="ECO:0000259" key="8">
    <source>
        <dbReference type="PROSITE" id="PS50850"/>
    </source>
</evidence>
<sequence length="587" mass="60942">MAIFQQLKAMPDSMAGCNPNYILAVVCSAMFLDLANLSAITIALPTIQENFDVDVANLQWMISAYALTFGGFLLLGGRGGDIFGHRRVLLFGMTFFALFSLVCALSPTFIGLVIARAFQGIGAAFTIPPAQAHVALYFTEPAKKAKALGIWGAAGSLGFIIGLILGGVLTAFFGWRWIFWISLIISGLVIPAAYLILPRPPSSRNAATTPPPLPPPSSEAPATNDDAPPPLPPKKFLHSLHARLTRFDALGISLGIPGILLLTFALSSANAIGWAKAPILAPLILSVALLALFIHHERSAPHAILAPHLFRTGRGRRSFAPTLVLAVLTYAVRQACTYFLTVQLQQPPFAHTAIETSVLFVPLGVTALVCNTLAGRMVPLLGARAMFILGWALAIPGIALFALTSGPDKYWRTTFPGMVLYIAGIGAVYVAANVVVVTGASRSDQGAAAGVFNVALQVGGSVVGLAGLTAVAEGVGGGGSGGGAGSSGKGGVIAEEGFRAVYWACVGMCVVGLGVSVFVVEVPRELRGSVWRKGEEEGEEGARREGGGGEGGGTAAADGGGGRRGSMSVASSQYELQPVVVRASREE</sequence>
<dbReference type="Gene3D" id="1.20.1250.20">
    <property type="entry name" value="MFS general substrate transporter like domains"/>
    <property type="match status" value="1"/>
</dbReference>
<organism evidence="9 10">
    <name type="scientific">Diplodia corticola</name>
    <dbReference type="NCBI Taxonomy" id="236234"/>
    <lineage>
        <taxon>Eukaryota</taxon>
        <taxon>Fungi</taxon>
        <taxon>Dikarya</taxon>
        <taxon>Ascomycota</taxon>
        <taxon>Pezizomycotina</taxon>
        <taxon>Dothideomycetes</taxon>
        <taxon>Dothideomycetes incertae sedis</taxon>
        <taxon>Botryosphaeriales</taxon>
        <taxon>Botryosphaeriaceae</taxon>
        <taxon>Diplodia</taxon>
    </lineage>
</organism>
<dbReference type="InterPro" id="IPR036259">
    <property type="entry name" value="MFS_trans_sf"/>
</dbReference>
<feature type="transmembrane region" description="Helical" evidence="7">
    <location>
        <begin position="120"/>
        <end position="138"/>
    </location>
</feature>
<feature type="transmembrane region" description="Helical" evidence="7">
    <location>
        <begin position="247"/>
        <end position="266"/>
    </location>
</feature>
<feature type="compositionally biased region" description="Pro residues" evidence="6">
    <location>
        <begin position="209"/>
        <end position="218"/>
    </location>
</feature>
<reference evidence="9 10" key="1">
    <citation type="submission" date="2016-10" db="EMBL/GenBank/DDBJ databases">
        <title>Proteomics and genomics reveal pathogen-plant mechanisms compatible with a hemibiotrophic lifestyle of Diplodia corticola.</title>
        <authorList>
            <person name="Fernandes I."/>
            <person name="De Jonge R."/>
            <person name="Van De Peer Y."/>
            <person name="Devreese B."/>
            <person name="Alves A."/>
            <person name="Esteves A.C."/>
        </authorList>
    </citation>
    <scope>NUCLEOTIDE SEQUENCE [LARGE SCALE GENOMIC DNA]</scope>
    <source>
        <strain evidence="9 10">CBS 112549</strain>
    </source>
</reference>
<evidence type="ECO:0000256" key="6">
    <source>
        <dbReference type="SAM" id="MobiDB-lite"/>
    </source>
</evidence>